<feature type="compositionally biased region" description="Polar residues" evidence="1">
    <location>
        <begin position="465"/>
        <end position="476"/>
    </location>
</feature>
<dbReference type="EMBL" id="JAWDGP010000384">
    <property type="protein sequence ID" value="KAK3800966.1"/>
    <property type="molecule type" value="Genomic_DNA"/>
</dbReference>
<dbReference type="Pfam" id="PF00059">
    <property type="entry name" value="Lectin_C"/>
    <property type="match status" value="2"/>
</dbReference>
<dbReference type="Proteomes" id="UP001283361">
    <property type="component" value="Unassembled WGS sequence"/>
</dbReference>
<keyword evidence="2" id="KW-0812">Transmembrane</keyword>
<dbReference type="PANTHER" id="PTHR22803">
    <property type="entry name" value="MANNOSE, PHOSPHOLIPASE, LECTIN RECEPTOR RELATED"/>
    <property type="match status" value="1"/>
</dbReference>
<keyword evidence="6" id="KW-1185">Reference proteome</keyword>
<dbReference type="SMART" id="SM00034">
    <property type="entry name" value="CLECT"/>
    <property type="match status" value="2"/>
</dbReference>
<keyword evidence="2" id="KW-0472">Membrane</keyword>
<evidence type="ECO:0000259" key="4">
    <source>
        <dbReference type="PROSITE" id="PS50041"/>
    </source>
</evidence>
<dbReference type="CDD" id="cd00037">
    <property type="entry name" value="CLECT"/>
    <property type="match status" value="1"/>
</dbReference>
<dbReference type="Gene3D" id="3.10.100.10">
    <property type="entry name" value="Mannose-Binding Protein A, subunit A"/>
    <property type="match status" value="2"/>
</dbReference>
<dbReference type="AlphaFoldDB" id="A0AAE1B8Q6"/>
<feature type="chain" id="PRO_5042197152" description="C-type lectin domain-containing protein" evidence="3">
    <location>
        <begin position="22"/>
        <end position="622"/>
    </location>
</feature>
<dbReference type="InterPro" id="IPR016186">
    <property type="entry name" value="C-type_lectin-like/link_sf"/>
</dbReference>
<evidence type="ECO:0000313" key="6">
    <source>
        <dbReference type="Proteomes" id="UP001283361"/>
    </source>
</evidence>
<feature type="region of interest" description="Disordered" evidence="1">
    <location>
        <begin position="465"/>
        <end position="484"/>
    </location>
</feature>
<evidence type="ECO:0000256" key="1">
    <source>
        <dbReference type="SAM" id="MobiDB-lite"/>
    </source>
</evidence>
<organism evidence="5 6">
    <name type="scientific">Elysia crispata</name>
    <name type="common">lettuce slug</name>
    <dbReference type="NCBI Taxonomy" id="231223"/>
    <lineage>
        <taxon>Eukaryota</taxon>
        <taxon>Metazoa</taxon>
        <taxon>Spiralia</taxon>
        <taxon>Lophotrochozoa</taxon>
        <taxon>Mollusca</taxon>
        <taxon>Gastropoda</taxon>
        <taxon>Heterobranchia</taxon>
        <taxon>Euthyneura</taxon>
        <taxon>Panpulmonata</taxon>
        <taxon>Sacoglossa</taxon>
        <taxon>Placobranchoidea</taxon>
        <taxon>Plakobranchidae</taxon>
        <taxon>Elysia</taxon>
    </lineage>
</organism>
<keyword evidence="2" id="KW-1133">Transmembrane helix</keyword>
<evidence type="ECO:0000256" key="3">
    <source>
        <dbReference type="SAM" id="SignalP"/>
    </source>
</evidence>
<evidence type="ECO:0000313" key="5">
    <source>
        <dbReference type="EMBL" id="KAK3800966.1"/>
    </source>
</evidence>
<feature type="signal peptide" evidence="3">
    <location>
        <begin position="1"/>
        <end position="21"/>
    </location>
</feature>
<sequence length="622" mass="69315">MKTTQCLIVSLIAVCVTGVQGYGRGPFAGGLVRIRPKLRPRAPITNAGKARGASLKRIRPILDTVESKDGCPKRFVRYRDSCFSHNLASRTWESARLACRRKSHNADLASINSKEELDFIQNRFGGGKNDLSWIGLHKDRPGTPYTWANGDTVQYLPWVPNYIGQEPTGYVALSLVDLHFIPETSPNKVLPSLCRAARRSPGVDANQTVEGGKGGAGGELNEKQHPPKIHTKCREGWDSFEGKCYKAFDEKMTHSDATASCKKEGANLLSLHSPRESEFVRTHVMREKWPVEFYWIGLSNGKNGLRWSDGSPLDYTNWLPGMPIKAQGGKSARIKADRNLLERCYKIDSEAFMWEPEGANEFCYFVCIKEDEADFYFPPTTPGPTTQQTTVQTSSTFLPPGFWDDIKKALLELGVLALPLNGSSANIRLDADVFKEIQISDDKKQVVDKLGALLSELNDSSINTRLNPDILGQNQKSSAEESESESDSHQIVVAVFVTLIGSVVLLVAVIGAISWRRRYGNFQDRWRTLQESLSYENTLYSVKQSLRDHGRQPSPRPDNGLHNLPQKCSGPEGNSLPSPDTPELRVLTDQKLELGKQKVAVEENTLIKKDKRASKDSKSWLQ</sequence>
<dbReference type="InterPro" id="IPR050111">
    <property type="entry name" value="C-type_lectin/snaclec_domain"/>
</dbReference>
<reference evidence="5" key="1">
    <citation type="journal article" date="2023" name="G3 (Bethesda)">
        <title>A reference genome for the long-term kleptoplast-retaining sea slug Elysia crispata morphotype clarki.</title>
        <authorList>
            <person name="Eastman K.E."/>
            <person name="Pendleton A.L."/>
            <person name="Shaikh M.A."/>
            <person name="Suttiyut T."/>
            <person name="Ogas R."/>
            <person name="Tomko P."/>
            <person name="Gavelis G."/>
            <person name="Widhalm J.R."/>
            <person name="Wisecaver J.H."/>
        </authorList>
    </citation>
    <scope>NUCLEOTIDE SEQUENCE</scope>
    <source>
        <strain evidence="5">ECLA1</strain>
    </source>
</reference>
<name>A0AAE1B8Q6_9GAST</name>
<feature type="domain" description="C-type lectin" evidence="4">
    <location>
        <begin position="240"/>
        <end position="368"/>
    </location>
</feature>
<feature type="region of interest" description="Disordered" evidence="1">
    <location>
        <begin position="201"/>
        <end position="226"/>
    </location>
</feature>
<evidence type="ECO:0000256" key="2">
    <source>
        <dbReference type="SAM" id="Phobius"/>
    </source>
</evidence>
<accession>A0AAE1B8Q6</accession>
<feature type="domain" description="C-type lectin" evidence="4">
    <location>
        <begin position="78"/>
        <end position="167"/>
    </location>
</feature>
<dbReference type="PROSITE" id="PS50041">
    <property type="entry name" value="C_TYPE_LECTIN_2"/>
    <property type="match status" value="2"/>
</dbReference>
<comment type="caution">
    <text evidence="5">The sequence shown here is derived from an EMBL/GenBank/DDBJ whole genome shotgun (WGS) entry which is preliminary data.</text>
</comment>
<gene>
    <name evidence="5" type="ORF">RRG08_001214</name>
</gene>
<feature type="region of interest" description="Disordered" evidence="1">
    <location>
        <begin position="545"/>
        <end position="583"/>
    </location>
</feature>
<dbReference type="SUPFAM" id="SSF56436">
    <property type="entry name" value="C-type lectin-like"/>
    <property type="match status" value="2"/>
</dbReference>
<keyword evidence="3" id="KW-0732">Signal</keyword>
<dbReference type="InterPro" id="IPR001304">
    <property type="entry name" value="C-type_lectin-like"/>
</dbReference>
<feature type="transmembrane region" description="Helical" evidence="2">
    <location>
        <begin position="491"/>
        <end position="515"/>
    </location>
</feature>
<dbReference type="InterPro" id="IPR016187">
    <property type="entry name" value="CTDL_fold"/>
</dbReference>
<protein>
    <recommendedName>
        <fullName evidence="4">C-type lectin domain-containing protein</fullName>
    </recommendedName>
</protein>
<proteinExistence type="predicted"/>